<evidence type="ECO:0000256" key="7">
    <source>
        <dbReference type="ARBA" id="ARBA00023136"/>
    </source>
</evidence>
<dbReference type="Pfam" id="PF01032">
    <property type="entry name" value="FecCD"/>
    <property type="match status" value="1"/>
</dbReference>
<dbReference type="AlphaFoldDB" id="A0A098B1H3"/>
<evidence type="ECO:0000256" key="2">
    <source>
        <dbReference type="ARBA" id="ARBA00007935"/>
    </source>
</evidence>
<dbReference type="Gene3D" id="1.10.3470.10">
    <property type="entry name" value="ABC transporter involved in vitamin B12 uptake, BtuC"/>
    <property type="match status" value="1"/>
</dbReference>
<evidence type="ECO:0000256" key="4">
    <source>
        <dbReference type="ARBA" id="ARBA00022475"/>
    </source>
</evidence>
<protein>
    <submittedName>
        <fullName evidence="9">Hemin transport system permease protein HmuU</fullName>
    </submittedName>
</protein>
<keyword evidence="6 8" id="KW-1133">Transmembrane helix</keyword>
<evidence type="ECO:0000256" key="3">
    <source>
        <dbReference type="ARBA" id="ARBA00022448"/>
    </source>
</evidence>
<feature type="transmembrane region" description="Helical" evidence="8">
    <location>
        <begin position="162"/>
        <end position="183"/>
    </location>
</feature>
<dbReference type="InterPro" id="IPR000522">
    <property type="entry name" value="ABC_transptr_permease_BtuC"/>
</dbReference>
<feature type="transmembrane region" description="Helical" evidence="8">
    <location>
        <begin position="102"/>
        <end position="124"/>
    </location>
</feature>
<feature type="transmembrane region" description="Helical" evidence="8">
    <location>
        <begin position="73"/>
        <end position="90"/>
    </location>
</feature>
<evidence type="ECO:0000256" key="6">
    <source>
        <dbReference type="ARBA" id="ARBA00022989"/>
    </source>
</evidence>
<dbReference type="GO" id="GO:0033214">
    <property type="term" value="P:siderophore-iron import into cell"/>
    <property type="evidence" value="ECO:0007669"/>
    <property type="project" value="TreeGrafter"/>
</dbReference>
<evidence type="ECO:0000256" key="5">
    <source>
        <dbReference type="ARBA" id="ARBA00022692"/>
    </source>
</evidence>
<organism evidence="9">
    <name type="scientific">Desulfitobacterium hafniense</name>
    <name type="common">Desulfitobacterium frappieri</name>
    <dbReference type="NCBI Taxonomy" id="49338"/>
    <lineage>
        <taxon>Bacteria</taxon>
        <taxon>Bacillati</taxon>
        <taxon>Bacillota</taxon>
        <taxon>Clostridia</taxon>
        <taxon>Eubacteriales</taxon>
        <taxon>Desulfitobacteriaceae</taxon>
        <taxon>Desulfitobacterium</taxon>
    </lineage>
</organism>
<evidence type="ECO:0000256" key="8">
    <source>
        <dbReference type="SAM" id="Phobius"/>
    </source>
</evidence>
<comment type="similarity">
    <text evidence="2">Belongs to the binding-protein-dependent transport system permease family. FecCD subfamily.</text>
</comment>
<feature type="transmembrane region" description="Helical" evidence="8">
    <location>
        <begin position="250"/>
        <end position="277"/>
    </location>
</feature>
<name>A0A098B1H3_DESHA</name>
<dbReference type="GO" id="GO:0005886">
    <property type="term" value="C:plasma membrane"/>
    <property type="evidence" value="ECO:0007669"/>
    <property type="project" value="UniProtKB-SubCell"/>
</dbReference>
<keyword evidence="7 8" id="KW-0472">Membrane</keyword>
<sequence>MNSRTFPKSIPWILGLSLLLLLSVVICVMTGSVSLPFHLTWKIILNHLPFLSFDPSWSSAQESIVWNLRLPRVFLALIVGAMLATSGVAFQGILRNPLADPYILGVSSGAAIGAASAILFFRSFSFFGQSALPLFAFAGGLISLAFVFSLSRQHGQFERETLILAGVVVQALLSAFLSLLIAVSGEQMQQIIFWMMGSLANSSWQNVLILLPYFLLGLAYLLLQSRELNVIALGERAATHLGINVERKKIAILMVGSLLATAAVSMVGIIAFVGLIIPHLMRLLVGPDHRILLPVSTLAGAIFLLWSDTMARTLLQSQEIPIGAITAFVGAPFFAYLLKSGLRRG</sequence>
<keyword evidence="3" id="KW-0813">Transport</keyword>
<feature type="transmembrane region" description="Helical" evidence="8">
    <location>
        <begin position="12"/>
        <end position="35"/>
    </location>
</feature>
<evidence type="ECO:0000256" key="1">
    <source>
        <dbReference type="ARBA" id="ARBA00004651"/>
    </source>
</evidence>
<feature type="transmembrane region" description="Helical" evidence="8">
    <location>
        <begin position="319"/>
        <end position="338"/>
    </location>
</feature>
<dbReference type="CDD" id="cd06550">
    <property type="entry name" value="TM_ABC_iron-siderophores_like"/>
    <property type="match status" value="1"/>
</dbReference>
<accession>A0A098B1H3</accession>
<dbReference type="InterPro" id="IPR037294">
    <property type="entry name" value="ABC_BtuC-like"/>
</dbReference>
<keyword evidence="5 8" id="KW-0812">Transmembrane</keyword>
<evidence type="ECO:0000313" key="9">
    <source>
        <dbReference type="EMBL" id="CDX02195.1"/>
    </source>
</evidence>
<reference evidence="9" key="1">
    <citation type="submission" date="2014-07" db="EMBL/GenBank/DDBJ databases">
        <authorList>
            <person name="Hornung V.Bastian."/>
        </authorList>
    </citation>
    <scope>NUCLEOTIDE SEQUENCE</scope>
    <source>
        <strain evidence="9">PCE-S</strain>
    </source>
</reference>
<proteinExistence type="inferred from homology"/>
<dbReference type="SUPFAM" id="SSF81345">
    <property type="entry name" value="ABC transporter involved in vitamin B12 uptake, BtuC"/>
    <property type="match status" value="1"/>
</dbReference>
<feature type="transmembrane region" description="Helical" evidence="8">
    <location>
        <begin position="130"/>
        <end position="150"/>
    </location>
</feature>
<dbReference type="RefSeq" id="WP_011460055.1">
    <property type="nucleotide sequence ID" value="NZ_CABKQQ010000042.1"/>
</dbReference>
<comment type="subcellular location">
    <subcellularLocation>
        <location evidence="1">Cell membrane</location>
        <topology evidence="1">Multi-pass membrane protein</topology>
    </subcellularLocation>
</comment>
<keyword evidence="4" id="KW-1003">Cell membrane</keyword>
<dbReference type="PANTHER" id="PTHR30472">
    <property type="entry name" value="FERRIC ENTEROBACTIN TRANSPORT SYSTEM PERMEASE PROTEIN"/>
    <property type="match status" value="1"/>
</dbReference>
<dbReference type="PANTHER" id="PTHR30472:SF25">
    <property type="entry name" value="ABC TRANSPORTER PERMEASE PROTEIN MJ0876-RELATED"/>
    <property type="match status" value="1"/>
</dbReference>
<gene>
    <name evidence="9" type="ORF">DPCES_2308</name>
</gene>
<dbReference type="OMA" id="AMVYWSF"/>
<dbReference type="PATRIC" id="fig|49338.4.peg.2484"/>
<dbReference type="EMBL" id="LK996017">
    <property type="protein sequence ID" value="CDX02195.1"/>
    <property type="molecule type" value="Genomic_DNA"/>
</dbReference>
<feature type="transmembrane region" description="Helical" evidence="8">
    <location>
        <begin position="203"/>
        <end position="223"/>
    </location>
</feature>
<dbReference type="FunFam" id="1.10.3470.10:FF:000001">
    <property type="entry name" value="Vitamin B12 ABC transporter permease BtuC"/>
    <property type="match status" value="1"/>
</dbReference>
<feature type="transmembrane region" description="Helical" evidence="8">
    <location>
        <begin position="289"/>
        <end position="307"/>
    </location>
</feature>
<dbReference type="GO" id="GO:0022857">
    <property type="term" value="F:transmembrane transporter activity"/>
    <property type="evidence" value="ECO:0007669"/>
    <property type="project" value="InterPro"/>
</dbReference>